<feature type="compositionally biased region" description="Polar residues" evidence="1">
    <location>
        <begin position="1"/>
        <end position="17"/>
    </location>
</feature>
<reference evidence="2 3" key="1">
    <citation type="submission" date="2019-01" db="EMBL/GenBank/DDBJ databases">
        <title>Nuclear Genome Assembly of the Microalgal Biofuel strain Nannochloropsis salina CCMP1776.</title>
        <authorList>
            <person name="Hovde B."/>
        </authorList>
    </citation>
    <scope>NUCLEOTIDE SEQUENCE [LARGE SCALE GENOMIC DNA]</scope>
    <source>
        <strain evidence="2 3">CCMP1776</strain>
    </source>
</reference>
<feature type="region of interest" description="Disordered" evidence="1">
    <location>
        <begin position="87"/>
        <end position="135"/>
    </location>
</feature>
<accession>A0A4D9D8S4</accession>
<dbReference type="Proteomes" id="UP000355283">
    <property type="component" value="Unassembled WGS sequence"/>
</dbReference>
<feature type="compositionally biased region" description="Pro residues" evidence="1">
    <location>
        <begin position="289"/>
        <end position="303"/>
    </location>
</feature>
<protein>
    <submittedName>
        <fullName evidence="2">Uncharacterized protein</fullName>
    </submittedName>
</protein>
<feature type="region of interest" description="Disordered" evidence="1">
    <location>
        <begin position="228"/>
        <end position="315"/>
    </location>
</feature>
<feature type="compositionally biased region" description="Polar residues" evidence="1">
    <location>
        <begin position="275"/>
        <end position="284"/>
    </location>
</feature>
<keyword evidence="3" id="KW-1185">Reference proteome</keyword>
<dbReference type="AlphaFoldDB" id="A0A4D9D8S4"/>
<organism evidence="2 3">
    <name type="scientific">Nannochloropsis salina CCMP1776</name>
    <dbReference type="NCBI Taxonomy" id="1027361"/>
    <lineage>
        <taxon>Eukaryota</taxon>
        <taxon>Sar</taxon>
        <taxon>Stramenopiles</taxon>
        <taxon>Ochrophyta</taxon>
        <taxon>Eustigmatophyceae</taxon>
        <taxon>Eustigmatales</taxon>
        <taxon>Monodopsidaceae</taxon>
        <taxon>Microchloropsis</taxon>
        <taxon>Microchloropsis salina</taxon>
    </lineage>
</organism>
<sequence>MGFYKSSPSSTEGSVQTTPPPPGNSLMWGDSALYERVEYVQEQEEPQQDHTQIPSQSFVGLGRSLSLSASSVLNSVTSSASNLLLTGGSNGSPCPTPKAAHAPKEGSSVGENKDEDEDDFEKVRREDAFPPPPSFGTWVGPKLDSALGYLLTLKGVTSAVIMYLAVYWRLKGSFYEGQAGKWEARYREQVERGRTMEAALKTALAEAMQVRDGLALCQEEQASCCLTRGPTPMPAMPANPTGAKNESGTMKSGTSSPANGRRGGKSGRKGAHSHPISNPDPSFTSVGSPPRPEPSVPVPPTPRRPSFLPPGGSSPTPHLSRCLLHLDVNQSPCTAEALQHLTGCVGHVLTSSELVLKEALKQGMGMMGKAQSLVDSVENFVDEATAEALVRVDGWMEGLARGLVAGEDAGICGQGGSPQSRQG</sequence>
<feature type="compositionally biased region" description="Basic residues" evidence="1">
    <location>
        <begin position="262"/>
        <end position="272"/>
    </location>
</feature>
<feature type="region of interest" description="Disordered" evidence="1">
    <location>
        <begin position="1"/>
        <end position="28"/>
    </location>
</feature>
<evidence type="ECO:0000313" key="2">
    <source>
        <dbReference type="EMBL" id="TFJ85885.1"/>
    </source>
</evidence>
<feature type="compositionally biased region" description="Polar residues" evidence="1">
    <location>
        <begin position="244"/>
        <end position="258"/>
    </location>
</feature>
<evidence type="ECO:0000256" key="1">
    <source>
        <dbReference type="SAM" id="MobiDB-lite"/>
    </source>
</evidence>
<evidence type="ECO:0000313" key="3">
    <source>
        <dbReference type="Proteomes" id="UP000355283"/>
    </source>
</evidence>
<comment type="caution">
    <text evidence="2">The sequence shown here is derived from an EMBL/GenBank/DDBJ whole genome shotgun (WGS) entry which is preliminary data.</text>
</comment>
<name>A0A4D9D8S4_9STRA</name>
<proteinExistence type="predicted"/>
<gene>
    <name evidence="2" type="ORF">NSK_002705</name>
</gene>
<dbReference type="EMBL" id="SDOX01000010">
    <property type="protein sequence ID" value="TFJ85885.1"/>
    <property type="molecule type" value="Genomic_DNA"/>
</dbReference>
<dbReference type="OrthoDB" id="10377970at2759"/>